<comment type="caution">
    <text evidence="3">The sequence shown here is derived from an EMBL/GenBank/DDBJ whole genome shotgun (WGS) entry which is preliminary data.</text>
</comment>
<dbReference type="InterPro" id="IPR036397">
    <property type="entry name" value="RNaseH_sf"/>
</dbReference>
<feature type="domain" description="Integrase catalytic" evidence="2">
    <location>
        <begin position="286"/>
        <end position="492"/>
    </location>
</feature>
<feature type="compositionally biased region" description="Low complexity" evidence="1">
    <location>
        <begin position="685"/>
        <end position="695"/>
    </location>
</feature>
<dbReference type="Gene3D" id="3.30.420.10">
    <property type="entry name" value="Ribonuclease H-like superfamily/Ribonuclease H"/>
    <property type="match status" value="1"/>
</dbReference>
<evidence type="ECO:0000313" key="4">
    <source>
        <dbReference type="Proteomes" id="UP001620262"/>
    </source>
</evidence>
<proteinExistence type="predicted"/>
<protein>
    <submittedName>
        <fullName evidence="3">Transposase</fullName>
    </submittedName>
</protein>
<accession>A0ABW8L2S9</accession>
<evidence type="ECO:0000256" key="1">
    <source>
        <dbReference type="SAM" id="MobiDB-lite"/>
    </source>
</evidence>
<name>A0ABW8L2S9_9GAMM</name>
<dbReference type="RefSeq" id="WP_404676421.1">
    <property type="nucleotide sequence ID" value="NZ_JBJDOT010000043.1"/>
</dbReference>
<organism evidence="3 4">
    <name type="scientific">Pseudoalteromonas rhizosphaerae</name>
    <dbReference type="NCBI Taxonomy" id="2518973"/>
    <lineage>
        <taxon>Bacteria</taxon>
        <taxon>Pseudomonadati</taxon>
        <taxon>Pseudomonadota</taxon>
        <taxon>Gammaproteobacteria</taxon>
        <taxon>Alteromonadales</taxon>
        <taxon>Pseudoalteromonadaceae</taxon>
        <taxon>Pseudoalteromonas</taxon>
    </lineage>
</organism>
<dbReference type="InterPro" id="IPR001584">
    <property type="entry name" value="Integrase_cat-core"/>
</dbReference>
<keyword evidence="4" id="KW-1185">Reference proteome</keyword>
<evidence type="ECO:0000259" key="2">
    <source>
        <dbReference type="PROSITE" id="PS50994"/>
    </source>
</evidence>
<gene>
    <name evidence="3" type="ORF">ACI2JU_20960</name>
</gene>
<feature type="region of interest" description="Disordered" evidence="1">
    <location>
        <begin position="646"/>
        <end position="705"/>
    </location>
</feature>
<dbReference type="EMBL" id="JBJDOT010000043">
    <property type="protein sequence ID" value="MFK3866322.1"/>
    <property type="molecule type" value="Genomic_DNA"/>
</dbReference>
<dbReference type="PROSITE" id="PS50994">
    <property type="entry name" value="INTEGRASE"/>
    <property type="match status" value="1"/>
</dbReference>
<sequence length="705" mass="80701">MEIIKNSIWNIKDADGIQSGLYRVIQFFHEISCLVLFSLENEKSLNRPIVIDLDRFNLGRKLNLILESNFSLPPHLLYSEEEIDKRHLASRDEKFSLIKELVNNEQFIFDYATKSRVPALAKHAKEKQKARTTIARLLNTYWRYGQDKNALLPAYQNSGGAGKQRQITNQPAGAGKTTRTLAVTRSKTFIVTDLDKENIRKALKKHHLKPHGKNLVETRKELLRTYYADEITRADALNEAPYVPSYKQVRTWKNKLFSKEDIIKKSTNERDYLLNKRGLLGSAKDKWPVPGSCYEIDATVADVHIVSSFGKQYVLGRPTIYSVVDRASAMIVGLNVSLYHASWRAARQALANSFLPKSSYCKEFDKSIENSDWPPAHIPLRLMCDNGEMIGLEPQKLVVPLTELQLSPPYRPEFKAMVERRFGLLNNEIIHDLLGTTRGGKVVRGDRNPKKDATYTLKEFTSLLIEAVLELNRSIYKSLATTSPLLIEKNVSPTPLNFWKVHVAEHKHALKLANSSDVISRLYPPAKASMTRDGIEYNGMYYSCERVIRDGLASEARANGRWQLDARINENTTNYIYLRFDKNEDFTKCNLLPKSNMLKDRPMQESEFVMDWIDESNEKSPITVESIDSKETRANIEKKAKTRVKKDELSVTEKMKNTREHRKAEIEATANKVEKKSEPAHQDKSSSNAKSSPSKIAYLPRRRPR</sequence>
<dbReference type="InterPro" id="IPR012337">
    <property type="entry name" value="RNaseH-like_sf"/>
</dbReference>
<feature type="compositionally biased region" description="Basic and acidic residues" evidence="1">
    <location>
        <begin position="646"/>
        <end position="684"/>
    </location>
</feature>
<dbReference type="Proteomes" id="UP001620262">
    <property type="component" value="Unassembled WGS sequence"/>
</dbReference>
<dbReference type="SUPFAM" id="SSF53098">
    <property type="entry name" value="Ribonuclease H-like"/>
    <property type="match status" value="1"/>
</dbReference>
<evidence type="ECO:0000313" key="3">
    <source>
        <dbReference type="EMBL" id="MFK3866322.1"/>
    </source>
</evidence>
<reference evidence="3 4" key="1">
    <citation type="submission" date="2024-11" db="EMBL/GenBank/DDBJ databases">
        <title>The Natural Products Discovery Center: Release of the First 8490 Sequenced Strains for Exploring Actinobacteria Biosynthetic Diversity.</title>
        <authorList>
            <person name="Kalkreuter E."/>
            <person name="Kautsar S.A."/>
            <person name="Yang D."/>
            <person name="Bader C.D."/>
            <person name="Teijaro C.N."/>
            <person name="Fluegel L."/>
            <person name="Davis C.M."/>
            <person name="Simpson J.R."/>
            <person name="Lauterbach L."/>
            <person name="Steele A.D."/>
            <person name="Gui C."/>
            <person name="Meng S."/>
            <person name="Li G."/>
            <person name="Viehrig K."/>
            <person name="Ye F."/>
            <person name="Su P."/>
            <person name="Kiefer A.F."/>
            <person name="Nichols A."/>
            <person name="Cepeda A.J."/>
            <person name="Yan W."/>
            <person name="Fan B."/>
            <person name="Jiang Y."/>
            <person name="Adhikari A."/>
            <person name="Zheng C.-J."/>
            <person name="Schuster L."/>
            <person name="Cowan T.M."/>
            <person name="Smanski M.J."/>
            <person name="Chevrette M.G."/>
            <person name="De Carvalho L.P.S."/>
            <person name="Shen B."/>
        </authorList>
    </citation>
    <scope>NUCLEOTIDE SEQUENCE [LARGE SCALE GENOMIC DNA]</scope>
    <source>
        <strain evidence="3 4">NPDC078403</strain>
    </source>
</reference>